<comment type="caution">
    <text evidence="1">The sequence shown here is derived from an EMBL/GenBank/DDBJ whole genome shotgun (WGS) entry which is preliminary data.</text>
</comment>
<dbReference type="Proteomes" id="UP000326671">
    <property type="component" value="Unassembled WGS sequence"/>
</dbReference>
<evidence type="ECO:0000313" key="2">
    <source>
        <dbReference type="Proteomes" id="UP000326671"/>
    </source>
</evidence>
<dbReference type="AlphaFoldDB" id="A0A5J5I2W6"/>
<dbReference type="RefSeq" id="WP_150438370.1">
    <property type="nucleotide sequence ID" value="NZ_VYKL01000006.1"/>
</dbReference>
<evidence type="ECO:0000313" key="1">
    <source>
        <dbReference type="EMBL" id="KAA9030642.1"/>
    </source>
</evidence>
<reference evidence="1 2" key="1">
    <citation type="submission" date="2019-09" db="EMBL/GenBank/DDBJ databases">
        <title>Whole genome sequences of isolates from the Mars Exploration Rovers.</title>
        <authorList>
            <person name="Seuylemezian A."/>
            <person name="Vaishampayan P."/>
        </authorList>
    </citation>
    <scope>NUCLEOTIDE SEQUENCE [LARGE SCALE GENOMIC DNA]</scope>
    <source>
        <strain evidence="1 2">MER_TA_151</strain>
    </source>
</reference>
<gene>
    <name evidence="1" type="ORF">F4V44_02285</name>
</gene>
<protein>
    <submittedName>
        <fullName evidence="1">Uncharacterized protein</fullName>
    </submittedName>
</protein>
<keyword evidence="2" id="KW-1185">Reference proteome</keyword>
<organism evidence="1 2">
    <name type="scientific">Niallia endozanthoxylica</name>
    <dbReference type="NCBI Taxonomy" id="2036016"/>
    <lineage>
        <taxon>Bacteria</taxon>
        <taxon>Bacillati</taxon>
        <taxon>Bacillota</taxon>
        <taxon>Bacilli</taxon>
        <taxon>Bacillales</taxon>
        <taxon>Bacillaceae</taxon>
        <taxon>Niallia</taxon>
    </lineage>
</organism>
<dbReference type="OrthoDB" id="2814760at2"/>
<accession>A0A5J5I2W6</accession>
<proteinExistence type="predicted"/>
<dbReference type="EMBL" id="VYKL01000006">
    <property type="protein sequence ID" value="KAA9030642.1"/>
    <property type="molecule type" value="Genomic_DNA"/>
</dbReference>
<sequence>MKNLVIYPLNKEGQYDGLIQWMKESQLDEVAVLFLVELDMNASQEVIREKIAVSLSDREEVQILEIKDEHELSIQERLAKVETALLNVMKKNDYHLYLILNQCQSSFLQMVMHYCVSTFYHQLTVISDPMGKQGSEVESIKIEPYLSEEGLSHHFYELVISNNFKAAKSLISNRELPHELERLLDFGQELLSLQVRKGKNGMDDPFTLLISQLEKYGERAEVHYVENLKKIQAGDQKAFIHYLYNYAEIVYEANDLIDFIVLFYRLAEETLLYSLGWDTRPYSVPNRNSVFVRKDQPFFLQVPNERMTNHLHSYMKVLRREVRRIEDRYRVTIRRDKCVGLERLPARDRYFADLYLFFKDKGLEDILELRHEGVSGHGFADFNKEEFEAFCGGQSPLEKMDSLLAQLQLKPQFSLFKLIQKGILGLVQENDQLLVQEMS</sequence>
<name>A0A5J5I2W6_9BACI</name>